<dbReference type="PROSITE" id="PS50075">
    <property type="entry name" value="CARRIER"/>
    <property type="match status" value="1"/>
</dbReference>
<evidence type="ECO:0000256" key="4">
    <source>
        <dbReference type="ARBA" id="ARBA00022737"/>
    </source>
</evidence>
<dbReference type="Gene3D" id="2.30.38.10">
    <property type="entry name" value="Luciferase, Domain 3"/>
    <property type="match status" value="1"/>
</dbReference>
<dbReference type="Pfam" id="PF08242">
    <property type="entry name" value="Methyltransf_12"/>
    <property type="match status" value="1"/>
</dbReference>
<dbReference type="PANTHER" id="PTHR45527">
    <property type="entry name" value="NONRIBOSOMAL PEPTIDE SYNTHETASE"/>
    <property type="match status" value="1"/>
</dbReference>
<keyword evidence="4" id="KW-0677">Repeat</keyword>
<dbReference type="InterPro" id="IPR000873">
    <property type="entry name" value="AMP-dep_synth/lig_dom"/>
</dbReference>
<comment type="cofactor">
    <cofactor evidence="1">
        <name>pantetheine 4'-phosphate</name>
        <dbReference type="ChEBI" id="CHEBI:47942"/>
    </cofactor>
</comment>
<dbReference type="CDD" id="cd19531">
    <property type="entry name" value="LCL_NRPS-like"/>
    <property type="match status" value="1"/>
</dbReference>
<dbReference type="InterPro" id="IPR010071">
    <property type="entry name" value="AA_adenyl_dom"/>
</dbReference>
<dbReference type="InterPro" id="IPR029063">
    <property type="entry name" value="SAM-dependent_MTases_sf"/>
</dbReference>
<accession>A0ABV4XKW3</accession>
<dbReference type="Gene3D" id="3.30.559.30">
    <property type="entry name" value="Nonribosomal peptide synthetase, condensation domain"/>
    <property type="match status" value="1"/>
</dbReference>
<dbReference type="Gene3D" id="3.40.50.1820">
    <property type="entry name" value="alpha/beta hydrolase"/>
    <property type="match status" value="2"/>
</dbReference>
<evidence type="ECO:0000256" key="2">
    <source>
        <dbReference type="ARBA" id="ARBA00022450"/>
    </source>
</evidence>
<dbReference type="NCBIfam" id="TIGR01733">
    <property type="entry name" value="AA-adenyl-dom"/>
    <property type="match status" value="1"/>
</dbReference>
<name>A0ABV4XKW3_9CYAN</name>
<dbReference type="InterPro" id="IPR009081">
    <property type="entry name" value="PP-bd_ACP"/>
</dbReference>
<dbReference type="EMBL" id="JBHFNR010000032">
    <property type="protein sequence ID" value="MFB2892336.1"/>
    <property type="molecule type" value="Genomic_DNA"/>
</dbReference>
<dbReference type="InterPro" id="IPR013217">
    <property type="entry name" value="Methyltransf_12"/>
</dbReference>
<dbReference type="InterPro" id="IPR036736">
    <property type="entry name" value="ACP-like_sf"/>
</dbReference>
<dbReference type="Pfam" id="PF18563">
    <property type="entry name" value="TubC_N"/>
    <property type="match status" value="1"/>
</dbReference>
<dbReference type="Gene3D" id="1.10.10.1830">
    <property type="entry name" value="Non-ribosomal peptide synthase, adenylation domain"/>
    <property type="match status" value="1"/>
</dbReference>
<dbReference type="Proteomes" id="UP001576784">
    <property type="component" value="Unassembled WGS sequence"/>
</dbReference>
<evidence type="ECO:0000259" key="5">
    <source>
        <dbReference type="PROSITE" id="PS50075"/>
    </source>
</evidence>
<dbReference type="InterPro" id="IPR020806">
    <property type="entry name" value="PKS_PP-bd"/>
</dbReference>
<dbReference type="InterPro" id="IPR023213">
    <property type="entry name" value="CAT-like_dom_sf"/>
</dbReference>
<keyword evidence="2" id="KW-0596">Phosphopantetheine</keyword>
<keyword evidence="3" id="KW-0597">Phosphoprotein</keyword>
<dbReference type="RefSeq" id="WP_413262008.1">
    <property type="nucleotide sequence ID" value="NZ_JBHFNR010000032.1"/>
</dbReference>
<gene>
    <name evidence="6" type="ORF">ACE1CI_05255</name>
</gene>
<proteinExistence type="predicted"/>
<dbReference type="SUPFAM" id="SSF53474">
    <property type="entry name" value="alpha/beta-Hydrolases"/>
    <property type="match status" value="1"/>
</dbReference>
<dbReference type="CDD" id="cd02440">
    <property type="entry name" value="AdoMet_MTases"/>
    <property type="match status" value="1"/>
</dbReference>
<evidence type="ECO:0000313" key="7">
    <source>
        <dbReference type="Proteomes" id="UP001576784"/>
    </source>
</evidence>
<dbReference type="SMART" id="SM00823">
    <property type="entry name" value="PKS_PP"/>
    <property type="match status" value="1"/>
</dbReference>
<dbReference type="SUPFAM" id="SSF56801">
    <property type="entry name" value="Acetyl-CoA synthetase-like"/>
    <property type="match status" value="1"/>
</dbReference>
<keyword evidence="7" id="KW-1185">Reference proteome</keyword>
<dbReference type="InterPro" id="IPR044894">
    <property type="entry name" value="TubC_N_sf"/>
</dbReference>
<dbReference type="InterPro" id="IPR001031">
    <property type="entry name" value="Thioesterase"/>
</dbReference>
<comment type="caution">
    <text evidence="6">The sequence shown here is derived from an EMBL/GenBank/DDBJ whole genome shotgun (WGS) entry which is preliminary data.</text>
</comment>
<dbReference type="InterPro" id="IPR001242">
    <property type="entry name" value="Condensation_dom"/>
</dbReference>
<evidence type="ECO:0000256" key="3">
    <source>
        <dbReference type="ARBA" id="ARBA00022553"/>
    </source>
</evidence>
<dbReference type="InterPro" id="IPR045851">
    <property type="entry name" value="AMP-bd_C_sf"/>
</dbReference>
<dbReference type="InterPro" id="IPR029058">
    <property type="entry name" value="AB_hydrolase_fold"/>
</dbReference>
<organism evidence="6 7">
    <name type="scientific">Floridaenema flaviceps BLCC-F50</name>
    <dbReference type="NCBI Taxonomy" id="3153642"/>
    <lineage>
        <taxon>Bacteria</taxon>
        <taxon>Bacillati</taxon>
        <taxon>Cyanobacteriota</taxon>
        <taxon>Cyanophyceae</taxon>
        <taxon>Oscillatoriophycideae</taxon>
        <taxon>Aerosakkonematales</taxon>
        <taxon>Aerosakkonemataceae</taxon>
        <taxon>Floridanema</taxon>
        <taxon>Floridanema flaviceps</taxon>
    </lineage>
</organism>
<feature type="domain" description="Carrier" evidence="5">
    <location>
        <begin position="1543"/>
        <end position="1618"/>
    </location>
</feature>
<dbReference type="Pfam" id="PF00501">
    <property type="entry name" value="AMP-binding"/>
    <property type="match status" value="1"/>
</dbReference>
<dbReference type="Gene3D" id="3.30.300.30">
    <property type="match status" value="2"/>
</dbReference>
<evidence type="ECO:0000256" key="1">
    <source>
        <dbReference type="ARBA" id="ARBA00001957"/>
    </source>
</evidence>
<protein>
    <submittedName>
        <fullName evidence="6">Amino acid adenylation domain-containing protein</fullName>
    </submittedName>
</protein>
<dbReference type="SUPFAM" id="SSF53335">
    <property type="entry name" value="S-adenosyl-L-methionine-dependent methyltransferases"/>
    <property type="match status" value="1"/>
</dbReference>
<dbReference type="Pfam" id="PF00550">
    <property type="entry name" value="PP-binding"/>
    <property type="match status" value="1"/>
</dbReference>
<dbReference type="Pfam" id="PF00668">
    <property type="entry name" value="Condensation"/>
    <property type="match status" value="1"/>
</dbReference>
<dbReference type="InterPro" id="IPR006162">
    <property type="entry name" value="Ppantetheine_attach_site"/>
</dbReference>
<dbReference type="InterPro" id="IPR041464">
    <property type="entry name" value="TubC_N"/>
</dbReference>
<evidence type="ECO:0000313" key="6">
    <source>
        <dbReference type="EMBL" id="MFB2892336.1"/>
    </source>
</evidence>
<dbReference type="PROSITE" id="PS00012">
    <property type="entry name" value="PHOSPHOPANTETHEINE"/>
    <property type="match status" value="1"/>
</dbReference>
<dbReference type="SUPFAM" id="SSF47336">
    <property type="entry name" value="ACP-like"/>
    <property type="match status" value="1"/>
</dbReference>
<dbReference type="Pfam" id="PF00975">
    <property type="entry name" value="Thioesterase"/>
    <property type="match status" value="1"/>
</dbReference>
<reference evidence="6 7" key="1">
    <citation type="submission" date="2024-09" db="EMBL/GenBank/DDBJ databases">
        <title>Floridaenema gen nov. (Aerosakkonemataceae, Aerosakkonematales ord. nov., Cyanobacteria) from benthic tropical and subtropical fresh waters, with the description of four new species.</title>
        <authorList>
            <person name="Moretto J.A."/>
            <person name="Berthold D.E."/>
            <person name="Lefler F.W."/>
            <person name="Huang I.-S."/>
            <person name="Laughinghouse H. IV."/>
        </authorList>
    </citation>
    <scope>NUCLEOTIDE SEQUENCE [LARGE SCALE GENOMIC DNA]</scope>
    <source>
        <strain evidence="6 7">BLCC-F50</strain>
    </source>
</reference>
<dbReference type="PROSITE" id="PS00455">
    <property type="entry name" value="AMP_BINDING"/>
    <property type="match status" value="1"/>
</dbReference>
<dbReference type="Gene3D" id="3.40.50.980">
    <property type="match status" value="2"/>
</dbReference>
<dbReference type="Gene3D" id="3.30.559.10">
    <property type="entry name" value="Chloramphenicol acetyltransferase-like domain"/>
    <property type="match status" value="1"/>
</dbReference>
<dbReference type="SUPFAM" id="SSF52777">
    <property type="entry name" value="CoA-dependent acyltransferases"/>
    <property type="match status" value="2"/>
</dbReference>
<dbReference type="InterPro" id="IPR020845">
    <property type="entry name" value="AMP-binding_CS"/>
</dbReference>
<dbReference type="PANTHER" id="PTHR45527:SF1">
    <property type="entry name" value="FATTY ACID SYNTHASE"/>
    <property type="match status" value="1"/>
</dbReference>
<sequence length="1931" mass="217460">MMTRTIAEFVSHLKSLDVQLFIEGEKHSPEKMRLRCNAPEGILTAELRQELVDRKTELISYLHQQKAEDKKGNRINSSIPSAPLPLCPSAPLPLSFAQQRLWFLYQLAPDNPFYNIPAAIRLIGKLDRGALERSFQEIVRRHSALRTTFKIIDGQPVQSVENDVKFELSVVNLPTVAVSDRERISQQLATAEAQGPFNLTTDRLLRVTLLKFDSNEAVLLLTLHHIVADGWSLGVLIRELACFYTAFVEGKTPELPALPIQYTDFTCWQRNWLKGKVLEEQLAYWRKQLQDLPVLDLPSDRPRPSVQTYRGATFGLHISPTLTQGLEALSQQSGGSLFMTLLAAFQTLLYRYTGQVDIAIGSPIANRHRSELEGLIGFFVNSLVMRSDLSGNPTFRELLDRVRNVALEAYTHQDLPFEKLVEELEPDRNLSHNPLFQVAFALQNAPIQPLKLPGLKLEPARYESGSTRFDLEVHLWQSTQGLGNLWQSEEGLSGFISYSTDLFDRDRIQRLVEHFQTLLEGIVANPDTHLSDLPLLTIAEYQQIVVEWNRSPLTPLNKGGTRFNEPFVKGETEFKVPLVKRETEFKVPLFKGETEFKVPLFKGETEFKVPLFKGDLGGSISCCFHQIFEAQVESDPEAIAIVSENNSLTYKELNQKADRLAQILRQMGVQADTLVGLCVERSADMVIGILGILKAGGAYVPLDPNYPRDRLHFMLTDTQVSILLTQSWLVESLPTSPAQILCLDRSDSLPHDTPLIKGGRGDLIIKGGRGDLTLTPDNLAYVIYTSGSTGKPKGVLLTHRGLCNVVEAQKNVFHSSRNSRILQFSSLSFDASIFEIALALGSGSTLYIPPKSAQLPGMELVQFLQDNAITHALLTPAVLAVLPSAELPALQVLITGGESCSSQAIDRWAKNRHFFNAYGPTETTIWATVAELFPGDNPLKIGRPILNTQVYILDANLHPVPVGIPGELYIGGVGIARGYLNRPELTEERFINLEFLNSKLKIQNTKLYRTGDRARYCNDGAIEFLGRVDNQIKIRGFRVELGEIEATLKCHPAIRDAVVITSDQMRLIAYFSLDLEHFQQNVLQSLQTQQIQHWQTLYNQTYQPKNQTQNFNITGWNSSYTGEPIPVEQMQEWVSDRVDQILALKPKRVLEIGCGTGLLLFLIAPHCEKYLATDFSMVALETIQNQLSNCNLPQVELLHRMATDFEGIDRASFDVVILNSIVQYFPSVDYLMQVIDGAIQTLAPGGVLFIGDVRSLPLLTAFHTWVHFCQADATMEKSQLQQLVNRSQFSEPELAIDPRLFYALRDRFPQIQQVQIRLSRGRNHNEMTQFRYNVLLRTDPRLLQEVLDPRLLEEVGDLAEIKDKLIETQPELLIIKNVINSRVNSTVKIANLLGNKEAPKTVVRMREMLEDSTEKGIDPQDWWDLEKVLPYNIEITWSTETQTGNYDVLFIRHGVNKTVNFAIPEQLNQSWHHYTNEPLQSQFARQLIPELRDHLKQSLPDYMIPFAFVPLETLPLTTNGKVDRQILPTLAENPIEQPNKEIAKLTPTESTLTDIWKELLRLKNVNIHDNFFELGGHSLLATQMTSRVRDLFGIELPLKSLFEAPTIAQLAPILETLRDTTLTPKIPPLVRLDRSAYRHKRSSLAQQSAQSTLLKQNYQILQPLDFQKSPANRSPLVPLTLGGNKQPFFCVHPMFGVVFPYLELAHYLGSDRSFYGLQPLGLDGKTSPLNQIEAIASYYIQAIKTIQPQGPYFLGGWSFGGLVAFEMAQQLTKAGQKIGLLAIIDTPAPSNKPSFLQSLKFLLGTALWSVLPFLLDYGALATNRWQWSAIGRLLSEESRLKLLDESAIAPMLKIFYANAQAAYQYVPQNYSKRITVFKAAEQIDSVKGDRTLGWSTLASDIQLHQIPGNHLSLLKQPHVQTLAEKLGQYLL</sequence>
<dbReference type="Gene3D" id="3.40.50.150">
    <property type="entry name" value="Vaccinia Virus protein VP39"/>
    <property type="match status" value="1"/>
</dbReference>